<sequence length="328" mass="37041">MPSWSSSKVKEGAEILSLLADLPKYEPVLNQWFKVQCMTATVVYLRECIALIPPDLKESHSSSNFLATLSHKVFLRTNTPRSLDANISLREHASFLMGEDICWELVVLMLTAMGMSAISMDEVNLYDDSDSQIDWKDLAHQLLRAGDQCIDFCEQVGHLNNTGVTLILMNFILHTQVYGDADYHCWRKLEDLATALYALGFHQEPKPELPLCLSESYRTVFWRAYMADKNFATFFGRPPMINGKFCSCKMPLDLEDGQLALGDESVSRALSGLDHEGWNLNSVVGRATWLRVSVIESKFTEEILELSLGADTDDLVGRARYDNQKNQI</sequence>
<evidence type="ECO:0000256" key="2">
    <source>
        <dbReference type="ARBA" id="ARBA00023242"/>
    </source>
</evidence>
<evidence type="ECO:0000256" key="1">
    <source>
        <dbReference type="ARBA" id="ARBA00004123"/>
    </source>
</evidence>
<organism evidence="4 5">
    <name type="scientific">Imshaugia aleurites</name>
    <dbReference type="NCBI Taxonomy" id="172621"/>
    <lineage>
        <taxon>Eukaryota</taxon>
        <taxon>Fungi</taxon>
        <taxon>Dikarya</taxon>
        <taxon>Ascomycota</taxon>
        <taxon>Pezizomycotina</taxon>
        <taxon>Lecanoromycetes</taxon>
        <taxon>OSLEUM clade</taxon>
        <taxon>Lecanoromycetidae</taxon>
        <taxon>Lecanorales</taxon>
        <taxon>Lecanorineae</taxon>
        <taxon>Parmeliaceae</taxon>
        <taxon>Imshaugia</taxon>
    </lineage>
</organism>
<reference evidence="4" key="1">
    <citation type="submission" date="2021-03" db="EMBL/GenBank/DDBJ databases">
        <authorList>
            <person name="Tagirdzhanova G."/>
        </authorList>
    </citation>
    <scope>NUCLEOTIDE SEQUENCE</scope>
</reference>
<accession>A0A8H3FG90</accession>
<dbReference type="CDD" id="cd12148">
    <property type="entry name" value="fungal_TF_MHR"/>
    <property type="match status" value="1"/>
</dbReference>
<evidence type="ECO:0000259" key="3">
    <source>
        <dbReference type="SMART" id="SM00906"/>
    </source>
</evidence>
<proteinExistence type="predicted"/>
<protein>
    <recommendedName>
        <fullName evidence="3">Xylanolytic transcriptional activator regulatory domain-containing protein</fullName>
    </recommendedName>
</protein>
<dbReference type="EMBL" id="CAJPDT010000032">
    <property type="protein sequence ID" value="CAF9923130.1"/>
    <property type="molecule type" value="Genomic_DNA"/>
</dbReference>
<dbReference type="GO" id="GO:0008270">
    <property type="term" value="F:zinc ion binding"/>
    <property type="evidence" value="ECO:0007669"/>
    <property type="project" value="InterPro"/>
</dbReference>
<comment type="subcellular location">
    <subcellularLocation>
        <location evidence="1">Nucleus</location>
    </subcellularLocation>
</comment>
<dbReference type="InterPro" id="IPR007219">
    <property type="entry name" value="XnlR_reg_dom"/>
</dbReference>
<dbReference type="PANTHER" id="PTHR31001:SF40">
    <property type="entry name" value="ZN(II)2CYS6 TRANSCRIPTION FACTOR (EUROFUNG)"/>
    <property type="match status" value="1"/>
</dbReference>
<dbReference type="OrthoDB" id="5308892at2759"/>
<dbReference type="SMART" id="SM00906">
    <property type="entry name" value="Fungal_trans"/>
    <property type="match status" value="1"/>
</dbReference>
<dbReference type="AlphaFoldDB" id="A0A8H3FG90"/>
<dbReference type="Proteomes" id="UP000664534">
    <property type="component" value="Unassembled WGS sequence"/>
</dbReference>
<feature type="domain" description="Xylanolytic transcriptional activator regulatory" evidence="3">
    <location>
        <begin position="185"/>
        <end position="257"/>
    </location>
</feature>
<dbReference type="InterPro" id="IPR050613">
    <property type="entry name" value="Sec_Metabolite_Reg"/>
</dbReference>
<dbReference type="GO" id="GO:0003677">
    <property type="term" value="F:DNA binding"/>
    <property type="evidence" value="ECO:0007669"/>
    <property type="project" value="InterPro"/>
</dbReference>
<comment type="caution">
    <text evidence="4">The sequence shown here is derived from an EMBL/GenBank/DDBJ whole genome shotgun (WGS) entry which is preliminary data.</text>
</comment>
<dbReference type="PANTHER" id="PTHR31001">
    <property type="entry name" value="UNCHARACTERIZED TRANSCRIPTIONAL REGULATORY PROTEIN"/>
    <property type="match status" value="1"/>
</dbReference>
<dbReference type="GO" id="GO:0006351">
    <property type="term" value="P:DNA-templated transcription"/>
    <property type="evidence" value="ECO:0007669"/>
    <property type="project" value="InterPro"/>
</dbReference>
<dbReference type="Pfam" id="PF04082">
    <property type="entry name" value="Fungal_trans"/>
    <property type="match status" value="1"/>
</dbReference>
<keyword evidence="5" id="KW-1185">Reference proteome</keyword>
<keyword evidence="2" id="KW-0539">Nucleus</keyword>
<gene>
    <name evidence="4" type="ORF">IMSHALPRED_005859</name>
</gene>
<name>A0A8H3FG90_9LECA</name>
<evidence type="ECO:0000313" key="5">
    <source>
        <dbReference type="Proteomes" id="UP000664534"/>
    </source>
</evidence>
<evidence type="ECO:0000313" key="4">
    <source>
        <dbReference type="EMBL" id="CAF9923130.1"/>
    </source>
</evidence>
<dbReference type="GO" id="GO:0005634">
    <property type="term" value="C:nucleus"/>
    <property type="evidence" value="ECO:0007669"/>
    <property type="project" value="UniProtKB-SubCell"/>
</dbReference>